<keyword evidence="4 5" id="KW-0472">Membrane</keyword>
<keyword evidence="2 5" id="KW-0812">Transmembrane</keyword>
<dbReference type="AlphaFoldDB" id="A0AAN9TTQ5"/>
<keyword evidence="7" id="KW-1185">Reference proteome</keyword>
<dbReference type="PANTHER" id="PTHR11785">
    <property type="entry name" value="AMINO ACID TRANSPORTER"/>
    <property type="match status" value="1"/>
</dbReference>
<reference evidence="6 7" key="1">
    <citation type="submission" date="2024-03" db="EMBL/GenBank/DDBJ databases">
        <title>Adaptation during the transition from Ophiocordyceps entomopathogen to insect associate is accompanied by gene loss and intensified selection.</title>
        <authorList>
            <person name="Ward C.M."/>
            <person name="Onetto C.A."/>
            <person name="Borneman A.R."/>
        </authorList>
    </citation>
    <scope>NUCLEOTIDE SEQUENCE [LARGE SCALE GENOMIC DNA]</scope>
    <source>
        <strain evidence="6">AWRI1</strain>
        <tissue evidence="6">Single Adult Female</tissue>
    </source>
</reference>
<dbReference type="Pfam" id="PF13520">
    <property type="entry name" value="AA_permease_2"/>
    <property type="match status" value="1"/>
</dbReference>
<organism evidence="6 7">
    <name type="scientific">Parthenolecanium corni</name>
    <dbReference type="NCBI Taxonomy" id="536013"/>
    <lineage>
        <taxon>Eukaryota</taxon>
        <taxon>Metazoa</taxon>
        <taxon>Ecdysozoa</taxon>
        <taxon>Arthropoda</taxon>
        <taxon>Hexapoda</taxon>
        <taxon>Insecta</taxon>
        <taxon>Pterygota</taxon>
        <taxon>Neoptera</taxon>
        <taxon>Paraneoptera</taxon>
        <taxon>Hemiptera</taxon>
        <taxon>Sternorrhyncha</taxon>
        <taxon>Coccoidea</taxon>
        <taxon>Coccidae</taxon>
        <taxon>Parthenolecanium</taxon>
    </lineage>
</organism>
<evidence type="ECO:0000256" key="5">
    <source>
        <dbReference type="SAM" id="Phobius"/>
    </source>
</evidence>
<dbReference type="Gene3D" id="1.20.1740.10">
    <property type="entry name" value="Amino acid/polyamine transporter I"/>
    <property type="match status" value="1"/>
</dbReference>
<dbReference type="Proteomes" id="UP001367676">
    <property type="component" value="Unassembled WGS sequence"/>
</dbReference>
<feature type="transmembrane region" description="Helical" evidence="5">
    <location>
        <begin position="188"/>
        <end position="211"/>
    </location>
</feature>
<gene>
    <name evidence="6" type="ORF">V9T40_004739</name>
</gene>
<protein>
    <submittedName>
        <fullName evidence="6">Uncharacterized protein</fullName>
    </submittedName>
</protein>
<evidence type="ECO:0000256" key="1">
    <source>
        <dbReference type="ARBA" id="ARBA00004141"/>
    </source>
</evidence>
<evidence type="ECO:0000313" key="6">
    <source>
        <dbReference type="EMBL" id="KAK7583776.1"/>
    </source>
</evidence>
<feature type="transmembrane region" description="Helical" evidence="5">
    <location>
        <begin position="41"/>
        <end position="63"/>
    </location>
</feature>
<comment type="subcellular location">
    <subcellularLocation>
        <location evidence="1">Membrane</location>
        <topology evidence="1">Multi-pass membrane protein</topology>
    </subcellularLocation>
</comment>
<accession>A0AAN9TTQ5</accession>
<dbReference type="InterPro" id="IPR002293">
    <property type="entry name" value="AA/rel_permease1"/>
</dbReference>
<sequence>MSKRVSATSDEHSLKDVPLVDDRVGLSHEDEGIRLSAKMTLLNGITVIVGSIIGSGIFVSPTGVLEYTGSPNMSLLVWLSSGIFSMVGAYCYAELGCMISKTGADYAYIMETFGPFLAFVRLWVECMIVRPCSQAIVALTFSVYALKPFFEDCDPPESATKLLAAVCIMFLTFVNCWNVHWTTMVQDVFTFAKLLALVIIIIAGFVELIFYGNHFPARDSSSKIFYNIRAIGKASRMFAERCFADIIKTLEQLLEKRLSNCATFKSKEAGRIIWR</sequence>
<dbReference type="InterPro" id="IPR050598">
    <property type="entry name" value="AminoAcid_Transporter"/>
</dbReference>
<name>A0AAN9TTQ5_9HEMI</name>
<comment type="caution">
    <text evidence="6">The sequence shown here is derived from an EMBL/GenBank/DDBJ whole genome shotgun (WGS) entry which is preliminary data.</text>
</comment>
<proteinExistence type="predicted"/>
<dbReference type="EMBL" id="JBBCAQ010000032">
    <property type="protein sequence ID" value="KAK7583776.1"/>
    <property type="molecule type" value="Genomic_DNA"/>
</dbReference>
<dbReference type="PANTHER" id="PTHR11785:SF531">
    <property type="entry name" value="LARGE NEUTRAL AMINO ACIDS TRANSPORTER SMALL SUBUNIT 1"/>
    <property type="match status" value="1"/>
</dbReference>
<feature type="transmembrane region" description="Helical" evidence="5">
    <location>
        <begin position="75"/>
        <end position="93"/>
    </location>
</feature>
<dbReference type="FunFam" id="1.20.1740.10:FF:000056">
    <property type="entry name" value="Y+L amino acid transporter 2"/>
    <property type="match status" value="1"/>
</dbReference>
<feature type="transmembrane region" description="Helical" evidence="5">
    <location>
        <begin position="128"/>
        <end position="150"/>
    </location>
</feature>
<evidence type="ECO:0000256" key="4">
    <source>
        <dbReference type="ARBA" id="ARBA00023136"/>
    </source>
</evidence>
<evidence type="ECO:0000256" key="2">
    <source>
        <dbReference type="ARBA" id="ARBA00022692"/>
    </source>
</evidence>
<dbReference type="GO" id="GO:0015179">
    <property type="term" value="F:L-amino acid transmembrane transporter activity"/>
    <property type="evidence" value="ECO:0007669"/>
    <property type="project" value="TreeGrafter"/>
</dbReference>
<evidence type="ECO:0000313" key="7">
    <source>
        <dbReference type="Proteomes" id="UP001367676"/>
    </source>
</evidence>
<feature type="transmembrane region" description="Helical" evidence="5">
    <location>
        <begin position="162"/>
        <end position="182"/>
    </location>
</feature>
<keyword evidence="3 5" id="KW-1133">Transmembrane helix</keyword>
<evidence type="ECO:0000256" key="3">
    <source>
        <dbReference type="ARBA" id="ARBA00022989"/>
    </source>
</evidence>
<dbReference type="GO" id="GO:0016020">
    <property type="term" value="C:membrane"/>
    <property type="evidence" value="ECO:0007669"/>
    <property type="project" value="UniProtKB-SubCell"/>
</dbReference>